<comment type="caution">
    <text evidence="2">The sequence shown here is derived from an EMBL/GenBank/DDBJ whole genome shotgun (WGS) entry which is preliminary data.</text>
</comment>
<organism evidence="2 3">
    <name type="scientific">Crepidotus variabilis</name>
    <dbReference type="NCBI Taxonomy" id="179855"/>
    <lineage>
        <taxon>Eukaryota</taxon>
        <taxon>Fungi</taxon>
        <taxon>Dikarya</taxon>
        <taxon>Basidiomycota</taxon>
        <taxon>Agaricomycotina</taxon>
        <taxon>Agaricomycetes</taxon>
        <taxon>Agaricomycetidae</taxon>
        <taxon>Agaricales</taxon>
        <taxon>Agaricineae</taxon>
        <taxon>Crepidotaceae</taxon>
        <taxon>Crepidotus</taxon>
    </lineage>
</organism>
<reference evidence="2" key="1">
    <citation type="submission" date="2020-11" db="EMBL/GenBank/DDBJ databases">
        <authorList>
            <consortium name="DOE Joint Genome Institute"/>
            <person name="Ahrendt S."/>
            <person name="Riley R."/>
            <person name="Andreopoulos W."/>
            <person name="Labutti K."/>
            <person name="Pangilinan J."/>
            <person name="Ruiz-Duenas F.J."/>
            <person name="Barrasa J.M."/>
            <person name="Sanchez-Garcia M."/>
            <person name="Camarero S."/>
            <person name="Miyauchi S."/>
            <person name="Serrano A."/>
            <person name="Linde D."/>
            <person name="Babiker R."/>
            <person name="Drula E."/>
            <person name="Ayuso-Fernandez I."/>
            <person name="Pacheco R."/>
            <person name="Padilla G."/>
            <person name="Ferreira P."/>
            <person name="Barriuso J."/>
            <person name="Kellner H."/>
            <person name="Castanera R."/>
            <person name="Alfaro M."/>
            <person name="Ramirez L."/>
            <person name="Pisabarro A.G."/>
            <person name="Kuo A."/>
            <person name="Tritt A."/>
            <person name="Lipzen A."/>
            <person name="He G."/>
            <person name="Yan M."/>
            <person name="Ng V."/>
            <person name="Cullen D."/>
            <person name="Martin F."/>
            <person name="Rosso M.-N."/>
            <person name="Henrissat B."/>
            <person name="Hibbett D."/>
            <person name="Martinez A.T."/>
            <person name="Grigoriev I.V."/>
        </authorList>
    </citation>
    <scope>NUCLEOTIDE SEQUENCE</scope>
    <source>
        <strain evidence="2">CBS 506.95</strain>
    </source>
</reference>
<dbReference type="Proteomes" id="UP000807306">
    <property type="component" value="Unassembled WGS sequence"/>
</dbReference>
<accession>A0A9P6EJ43</accession>
<sequence length="85" mass="9157">MKCEIPGTQSTVPGATVIWKVVNRQLSTSVGSAAVAKVKSHSLGFFRVLNLEPENLWHCILSNSSSTRARRAVAPSLPVVVELEV</sequence>
<protein>
    <recommendedName>
        <fullName evidence="1">Ig-like domain-containing protein</fullName>
    </recommendedName>
</protein>
<evidence type="ECO:0000259" key="1">
    <source>
        <dbReference type="PROSITE" id="PS50835"/>
    </source>
</evidence>
<dbReference type="AlphaFoldDB" id="A0A9P6EJ43"/>
<feature type="domain" description="Ig-like" evidence="1">
    <location>
        <begin position="1"/>
        <end position="74"/>
    </location>
</feature>
<keyword evidence="3" id="KW-1185">Reference proteome</keyword>
<dbReference type="PROSITE" id="PS50835">
    <property type="entry name" value="IG_LIKE"/>
    <property type="match status" value="1"/>
</dbReference>
<evidence type="ECO:0000313" key="2">
    <source>
        <dbReference type="EMBL" id="KAF9529840.1"/>
    </source>
</evidence>
<dbReference type="InterPro" id="IPR007110">
    <property type="entry name" value="Ig-like_dom"/>
</dbReference>
<proteinExistence type="predicted"/>
<name>A0A9P6EJ43_9AGAR</name>
<evidence type="ECO:0000313" key="3">
    <source>
        <dbReference type="Proteomes" id="UP000807306"/>
    </source>
</evidence>
<dbReference type="EMBL" id="MU157843">
    <property type="protein sequence ID" value="KAF9529840.1"/>
    <property type="molecule type" value="Genomic_DNA"/>
</dbReference>
<gene>
    <name evidence="2" type="ORF">CPB83DRAFT_851662</name>
</gene>